<evidence type="ECO:0000313" key="2">
    <source>
        <dbReference type="EMBL" id="QNR23489.1"/>
    </source>
</evidence>
<dbReference type="Proteomes" id="UP000516305">
    <property type="component" value="Chromosome"/>
</dbReference>
<proteinExistence type="predicted"/>
<evidence type="ECO:0000259" key="1">
    <source>
        <dbReference type="Pfam" id="PF13588"/>
    </source>
</evidence>
<reference evidence="2 3" key="1">
    <citation type="submission" date="2020-08" db="EMBL/GenBank/DDBJ databases">
        <title>Croceimicrobium hydrocarbonivorans gen. nov., sp. nov., a novel marine bacterium isolated from a bacterial consortium that degrades polyethylene terephthalate.</title>
        <authorList>
            <person name="Liu R."/>
        </authorList>
    </citation>
    <scope>NUCLEOTIDE SEQUENCE [LARGE SCALE GENOMIC DNA]</scope>
    <source>
        <strain evidence="2 3">A20-9</strain>
    </source>
</reference>
<dbReference type="AlphaFoldDB" id="A0A7H0VCP1"/>
<feature type="domain" description="Type I restriction enzyme R protein N-terminal" evidence="1">
    <location>
        <begin position="38"/>
        <end position="144"/>
    </location>
</feature>
<accession>A0A7H0VCP1</accession>
<dbReference type="Pfam" id="PF13588">
    <property type="entry name" value="HSDR_N_2"/>
    <property type="match status" value="1"/>
</dbReference>
<dbReference type="RefSeq" id="WP_210758021.1">
    <property type="nucleotide sequence ID" value="NZ_CP060139.1"/>
</dbReference>
<sequence>MEKLVPLTLPPAPLKLGKRNDQIWVWDDLRKKNLVLTPEEWVRQHLVHYLRSELGYPSTAFALEGGFKLYGKSQRTDLLIYHKGQALMIGECKAPQVKITQETFDQACRYNLHYQVPYLLISNGLETYWAKVNKEENQLSFIPEALSFEALITGF</sequence>
<keyword evidence="3" id="KW-1185">Reference proteome</keyword>
<dbReference type="KEGG" id="chyd:H4K34_14040"/>
<name>A0A7H0VCP1_9FLAO</name>
<gene>
    <name evidence="2" type="ORF">H4K34_14040</name>
</gene>
<dbReference type="EMBL" id="CP060139">
    <property type="protein sequence ID" value="QNR23489.1"/>
    <property type="molecule type" value="Genomic_DNA"/>
</dbReference>
<protein>
    <submittedName>
        <fullName evidence="2">Type I restriction enzyme HsdR N-terminal domain-containing protein</fullName>
    </submittedName>
</protein>
<evidence type="ECO:0000313" key="3">
    <source>
        <dbReference type="Proteomes" id="UP000516305"/>
    </source>
</evidence>
<organism evidence="2 3">
    <name type="scientific">Croceimicrobium hydrocarbonivorans</name>
    <dbReference type="NCBI Taxonomy" id="2761580"/>
    <lineage>
        <taxon>Bacteria</taxon>
        <taxon>Pseudomonadati</taxon>
        <taxon>Bacteroidota</taxon>
        <taxon>Flavobacteriia</taxon>
        <taxon>Flavobacteriales</taxon>
        <taxon>Owenweeksiaceae</taxon>
        <taxon>Croceimicrobium</taxon>
    </lineage>
</organism>
<dbReference type="InterPro" id="IPR029464">
    <property type="entry name" value="HSDR_N"/>
</dbReference>